<dbReference type="InterPro" id="IPR013087">
    <property type="entry name" value="Znf_C2H2_type"/>
</dbReference>
<dbReference type="GO" id="GO:0008270">
    <property type="term" value="F:zinc ion binding"/>
    <property type="evidence" value="ECO:0007669"/>
    <property type="project" value="UniProtKB-KW"/>
</dbReference>
<dbReference type="Proteomes" id="UP000807159">
    <property type="component" value="Chromosome 2"/>
</dbReference>
<dbReference type="GO" id="GO:0003700">
    <property type="term" value="F:DNA-binding transcription factor activity"/>
    <property type="evidence" value="ECO:0007669"/>
    <property type="project" value="InterPro"/>
</dbReference>
<keyword evidence="5" id="KW-0805">Transcription regulation</keyword>
<evidence type="ECO:0000259" key="9">
    <source>
        <dbReference type="PROSITE" id="PS50157"/>
    </source>
</evidence>
<dbReference type="Gene3D" id="3.30.160.60">
    <property type="entry name" value="Classic Zinc Finger"/>
    <property type="match status" value="1"/>
</dbReference>
<evidence type="ECO:0000256" key="6">
    <source>
        <dbReference type="ARBA" id="ARBA00023163"/>
    </source>
</evidence>
<dbReference type="PANTHER" id="PTHR45988">
    <property type="entry name" value="C2H2 TYPE ZINC FINGER TRANSCRIPTION FACTOR FAMILY-RELATED"/>
    <property type="match status" value="1"/>
</dbReference>
<dbReference type="GO" id="GO:0000976">
    <property type="term" value="F:transcription cis-regulatory region binding"/>
    <property type="evidence" value="ECO:0007669"/>
    <property type="project" value="TreeGrafter"/>
</dbReference>
<comment type="caution">
    <text evidence="10">The sequence shown here is derived from an EMBL/GenBank/DDBJ whole genome shotgun (WGS) entry which is preliminary data.</text>
</comment>
<feature type="domain" description="C2H2-type" evidence="9">
    <location>
        <begin position="177"/>
        <end position="199"/>
    </location>
</feature>
<dbReference type="PROSITE" id="PS50157">
    <property type="entry name" value="ZINC_FINGER_C2H2_2"/>
    <property type="match status" value="2"/>
</dbReference>
<evidence type="ECO:0000313" key="10">
    <source>
        <dbReference type="EMBL" id="KAH8516388.1"/>
    </source>
</evidence>
<dbReference type="PANTHER" id="PTHR45988:SF92">
    <property type="entry name" value="C2H2 TYPE ZINC FINGER TRANSCRIPTION FACTOR FAMILY-RELATED"/>
    <property type="match status" value="1"/>
</dbReference>
<dbReference type="AlphaFoldDB" id="A0A8T2ZG95"/>
<keyword evidence="4" id="KW-0862">Zinc</keyword>
<keyword evidence="3 7" id="KW-0863">Zinc-finger</keyword>
<dbReference type="PROSITE" id="PS00028">
    <property type="entry name" value="ZINC_FINGER_C2H2_1"/>
    <property type="match status" value="2"/>
</dbReference>
<dbReference type="SMART" id="SM00355">
    <property type="entry name" value="ZnF_C2H2"/>
    <property type="match status" value="2"/>
</dbReference>
<evidence type="ECO:0000256" key="3">
    <source>
        <dbReference type="ARBA" id="ARBA00022771"/>
    </source>
</evidence>
<dbReference type="SUPFAM" id="SSF57667">
    <property type="entry name" value="beta-beta-alpha zinc fingers"/>
    <property type="match status" value="1"/>
</dbReference>
<dbReference type="InterPro" id="IPR036236">
    <property type="entry name" value="Znf_C2H2_sf"/>
</dbReference>
<protein>
    <recommendedName>
        <fullName evidence="9">C2H2-type domain-containing protein</fullName>
    </recommendedName>
</protein>
<evidence type="ECO:0000256" key="4">
    <source>
        <dbReference type="ARBA" id="ARBA00022833"/>
    </source>
</evidence>
<accession>A0A8T2ZG95</accession>
<keyword evidence="6" id="KW-0804">Transcription</keyword>
<dbReference type="EMBL" id="JACEGQ020000002">
    <property type="protein sequence ID" value="KAH8516388.1"/>
    <property type="molecule type" value="Genomic_DNA"/>
</dbReference>
<sequence length="337" mass="36765">MFWIPNPSNILLRVSHPLTFQPLVTQLPSPVFPPPLYNQPTASLTPTHQVHTFSLTKQQLLCLSLKLAIHPSSLSRFRSNKAGPMALEALNSPTTATPSFQFEESSTRYMVEPWAKRKRSKRPRLDHQPTEEEYLALCLVMLARGSTNLPIPALDGHHQKSLAPPTASTSSEQKISYKCSVCNKEFPSYQALGGHKASHRKLAGGGEDQTTSCTTTSATTTPVSKGSGRVHECSICHRIFPTGQALGGHKRCHYEGIIGGAEKSGVTSTSEGAGSTNTRTHSHNHSSHHDFDLNVPALPEFSSDFFVSGDDEVMSPLPAAKRIRILMAPRIEVSQAQ</sequence>
<proteinExistence type="predicted"/>
<keyword evidence="1" id="KW-0479">Metal-binding</keyword>
<evidence type="ECO:0000256" key="5">
    <source>
        <dbReference type="ARBA" id="ARBA00023015"/>
    </source>
</evidence>
<feature type="region of interest" description="Disordered" evidence="8">
    <location>
        <begin position="200"/>
        <end position="224"/>
    </location>
</feature>
<keyword evidence="2" id="KW-0677">Repeat</keyword>
<gene>
    <name evidence="10" type="ORF">H0E87_004654</name>
</gene>
<feature type="compositionally biased region" description="Low complexity" evidence="8">
    <location>
        <begin position="210"/>
        <end position="221"/>
    </location>
</feature>
<organism evidence="10 11">
    <name type="scientific">Populus deltoides</name>
    <name type="common">Eastern poplar</name>
    <name type="synonym">Eastern cottonwood</name>
    <dbReference type="NCBI Taxonomy" id="3696"/>
    <lineage>
        <taxon>Eukaryota</taxon>
        <taxon>Viridiplantae</taxon>
        <taxon>Streptophyta</taxon>
        <taxon>Embryophyta</taxon>
        <taxon>Tracheophyta</taxon>
        <taxon>Spermatophyta</taxon>
        <taxon>Magnoliopsida</taxon>
        <taxon>eudicotyledons</taxon>
        <taxon>Gunneridae</taxon>
        <taxon>Pentapetalae</taxon>
        <taxon>rosids</taxon>
        <taxon>fabids</taxon>
        <taxon>Malpighiales</taxon>
        <taxon>Salicaceae</taxon>
        <taxon>Saliceae</taxon>
        <taxon>Populus</taxon>
    </lineage>
</organism>
<name>A0A8T2ZG95_POPDE</name>
<dbReference type="InterPro" id="IPR044653">
    <property type="entry name" value="AZF1/2/3-like"/>
</dbReference>
<feature type="region of interest" description="Disordered" evidence="8">
    <location>
        <begin position="263"/>
        <end position="291"/>
    </location>
</feature>
<reference evidence="10" key="1">
    <citation type="journal article" date="2021" name="J. Hered.">
        <title>Genome Assembly of Salicaceae Populus deltoides (Eastern Cottonwood) I-69 Based on Nanopore Sequencing and Hi-C Technologies.</title>
        <authorList>
            <person name="Bai S."/>
            <person name="Wu H."/>
            <person name="Zhang J."/>
            <person name="Pan Z."/>
            <person name="Zhao W."/>
            <person name="Li Z."/>
            <person name="Tong C."/>
        </authorList>
    </citation>
    <scope>NUCLEOTIDE SEQUENCE</scope>
    <source>
        <tissue evidence="10">Leaf</tissue>
    </source>
</reference>
<feature type="domain" description="C2H2-type" evidence="9">
    <location>
        <begin position="231"/>
        <end position="253"/>
    </location>
</feature>
<evidence type="ECO:0000256" key="8">
    <source>
        <dbReference type="SAM" id="MobiDB-lite"/>
    </source>
</evidence>
<evidence type="ECO:0000313" key="11">
    <source>
        <dbReference type="Proteomes" id="UP000807159"/>
    </source>
</evidence>
<dbReference type="Pfam" id="PF13912">
    <property type="entry name" value="zf-C2H2_6"/>
    <property type="match status" value="2"/>
</dbReference>
<keyword evidence="11" id="KW-1185">Reference proteome</keyword>
<dbReference type="GO" id="GO:0005634">
    <property type="term" value="C:nucleus"/>
    <property type="evidence" value="ECO:0007669"/>
    <property type="project" value="TreeGrafter"/>
</dbReference>
<feature type="compositionally biased region" description="Polar residues" evidence="8">
    <location>
        <begin position="265"/>
        <end position="274"/>
    </location>
</feature>
<evidence type="ECO:0000256" key="2">
    <source>
        <dbReference type="ARBA" id="ARBA00022737"/>
    </source>
</evidence>
<evidence type="ECO:0000256" key="7">
    <source>
        <dbReference type="PROSITE-ProRule" id="PRU00042"/>
    </source>
</evidence>
<evidence type="ECO:0000256" key="1">
    <source>
        <dbReference type="ARBA" id="ARBA00022723"/>
    </source>
</evidence>